<dbReference type="RefSeq" id="WP_307467728.1">
    <property type="nucleotide sequence ID" value="NZ_JAURUR010000012.1"/>
</dbReference>
<reference evidence="1 2" key="1">
    <citation type="submission" date="2023-07" db="EMBL/GenBank/DDBJ databases">
        <title>Genomic Encyclopedia of Type Strains, Phase IV (KMG-IV): sequencing the most valuable type-strain genomes for metagenomic binning, comparative biology and taxonomic classification.</title>
        <authorList>
            <person name="Goeker M."/>
        </authorList>
    </citation>
    <scope>NUCLEOTIDE SEQUENCE [LARGE SCALE GENOMIC DNA]</scope>
    <source>
        <strain evidence="1 2">NIO-1023</strain>
    </source>
</reference>
<dbReference type="PROSITE" id="PS51257">
    <property type="entry name" value="PROKAR_LIPOPROTEIN"/>
    <property type="match status" value="1"/>
</dbReference>
<accession>A0ABT9MGA4</accession>
<organism evidence="1 2">
    <name type="scientific">Deinococcus enclensis</name>
    <dbReference type="NCBI Taxonomy" id="1049582"/>
    <lineage>
        <taxon>Bacteria</taxon>
        <taxon>Thermotogati</taxon>
        <taxon>Deinococcota</taxon>
        <taxon>Deinococci</taxon>
        <taxon>Deinococcales</taxon>
        <taxon>Deinococcaceae</taxon>
        <taxon>Deinococcus</taxon>
    </lineage>
</organism>
<protein>
    <recommendedName>
        <fullName evidence="3">Transposase</fullName>
    </recommendedName>
</protein>
<dbReference type="EMBL" id="JAURUR010000012">
    <property type="protein sequence ID" value="MDP9765549.1"/>
    <property type="molecule type" value="Genomic_DNA"/>
</dbReference>
<comment type="caution">
    <text evidence="1">The sequence shown here is derived from an EMBL/GenBank/DDBJ whole genome shotgun (WGS) entry which is preliminary data.</text>
</comment>
<evidence type="ECO:0000313" key="1">
    <source>
        <dbReference type="EMBL" id="MDP9765549.1"/>
    </source>
</evidence>
<sequence length="76" mass="8480">MERLFGLVILAWISCLRVGVWLQAQLPVKVKAHGRSAMSFVRYGAEQLCHALRWSLPELPELIKLLSTPFHAPGAA</sequence>
<keyword evidence="2" id="KW-1185">Reference proteome</keyword>
<evidence type="ECO:0000313" key="2">
    <source>
        <dbReference type="Proteomes" id="UP001232163"/>
    </source>
</evidence>
<dbReference type="Proteomes" id="UP001232163">
    <property type="component" value="Unassembled WGS sequence"/>
</dbReference>
<gene>
    <name evidence="1" type="ORF">QO006_003000</name>
</gene>
<name>A0ABT9MGA4_9DEIO</name>
<evidence type="ECO:0008006" key="3">
    <source>
        <dbReference type="Google" id="ProtNLM"/>
    </source>
</evidence>
<proteinExistence type="predicted"/>